<dbReference type="Proteomes" id="UP001144978">
    <property type="component" value="Unassembled WGS sequence"/>
</dbReference>
<gene>
    <name evidence="1" type="ORF">NUW54_g8974</name>
</gene>
<evidence type="ECO:0000313" key="2">
    <source>
        <dbReference type="Proteomes" id="UP001144978"/>
    </source>
</evidence>
<comment type="caution">
    <text evidence="1">The sequence shown here is derived from an EMBL/GenBank/DDBJ whole genome shotgun (WGS) entry which is preliminary data.</text>
</comment>
<organism evidence="1 2">
    <name type="scientific">Trametes sanguinea</name>
    <dbReference type="NCBI Taxonomy" id="158606"/>
    <lineage>
        <taxon>Eukaryota</taxon>
        <taxon>Fungi</taxon>
        <taxon>Dikarya</taxon>
        <taxon>Basidiomycota</taxon>
        <taxon>Agaricomycotina</taxon>
        <taxon>Agaricomycetes</taxon>
        <taxon>Polyporales</taxon>
        <taxon>Polyporaceae</taxon>
        <taxon>Trametes</taxon>
    </lineage>
</organism>
<keyword evidence="2" id="KW-1185">Reference proteome</keyword>
<proteinExistence type="predicted"/>
<reference evidence="1" key="1">
    <citation type="submission" date="2022-08" db="EMBL/GenBank/DDBJ databases">
        <title>Genome Sequence of Pycnoporus sanguineus.</title>
        <authorList>
            <person name="Buettner E."/>
        </authorList>
    </citation>
    <scope>NUCLEOTIDE SEQUENCE</scope>
    <source>
        <strain evidence="1">CG-C14</strain>
    </source>
</reference>
<sequence length="292" mass="31897">MFAALISFVLLVRVVPVAAYPPSSPQETYLAHAQTGPSLNVSLCPGYTVVSKRQTDRGLVVQLSLAGPACNAFGHDILNLTVEVTYETSSRLHINIYDSARTQFTIPQDVISPSTGEDDPSLKDRSDLEFHYNSNPFEFWISRRWDPDGEPLFDTRARSLPPTPLPPVLPHDNSTALDGFPLVFEDQYLQLTSALPLGANIYGLGEVLASSGFRRDVGTDGGAGTIQTMWSVGTSDPIDENTYGSHPMYMEHRYDPKTSAQSRTASFTLGMDATSSCVFLPRTPPDIANLPL</sequence>
<protein>
    <submittedName>
        <fullName evidence="1">Uncharacterized protein</fullName>
    </submittedName>
</protein>
<name>A0ACC1PBU1_9APHY</name>
<accession>A0ACC1PBU1</accession>
<dbReference type="EMBL" id="JANSHE010002891">
    <property type="protein sequence ID" value="KAJ2988876.1"/>
    <property type="molecule type" value="Genomic_DNA"/>
</dbReference>
<evidence type="ECO:0000313" key="1">
    <source>
        <dbReference type="EMBL" id="KAJ2988876.1"/>
    </source>
</evidence>